<gene>
    <name evidence="1" type="ORF">S12H4_56877</name>
</gene>
<comment type="caution">
    <text evidence="1">The sequence shown here is derived from an EMBL/GenBank/DDBJ whole genome shotgun (WGS) entry which is preliminary data.</text>
</comment>
<evidence type="ECO:0000313" key="1">
    <source>
        <dbReference type="EMBL" id="GAJ19819.1"/>
    </source>
</evidence>
<organism evidence="1">
    <name type="scientific">marine sediment metagenome</name>
    <dbReference type="NCBI Taxonomy" id="412755"/>
    <lineage>
        <taxon>unclassified sequences</taxon>
        <taxon>metagenomes</taxon>
        <taxon>ecological metagenomes</taxon>
    </lineage>
</organism>
<protein>
    <submittedName>
        <fullName evidence="1">Uncharacterized protein</fullName>
    </submittedName>
</protein>
<name>X1UQQ1_9ZZZZ</name>
<dbReference type="InterPro" id="IPR017850">
    <property type="entry name" value="Alkaline_phosphatase_core_sf"/>
</dbReference>
<sequence>AGREEFYDIKSDPFEEKNLVDNSSFEKKAEEFRKEFHRQEEDYLRFHFQYLINKFQRQRAFQKKREDIHKILIIDCSQIESISLLTDVLRKAFISDFVKTVSLRQINSDKLDKSYDLIVVVTPNTHNSEYKKVTQMAKKLSASEVLTVDSNMEVTYPKRWTVLPKLLYARRKFFLREPSLLFKYFFISIKKAIKKKRLLR</sequence>
<feature type="non-terminal residue" evidence="1">
    <location>
        <position position="1"/>
    </location>
</feature>
<reference evidence="1" key="1">
    <citation type="journal article" date="2014" name="Front. Microbiol.">
        <title>High frequency of phylogenetically diverse reductive dehalogenase-homologous genes in deep subseafloor sedimentary metagenomes.</title>
        <authorList>
            <person name="Kawai M."/>
            <person name="Futagami T."/>
            <person name="Toyoda A."/>
            <person name="Takaki Y."/>
            <person name="Nishi S."/>
            <person name="Hori S."/>
            <person name="Arai W."/>
            <person name="Tsubouchi T."/>
            <person name="Morono Y."/>
            <person name="Uchiyama I."/>
            <person name="Ito T."/>
            <person name="Fujiyama A."/>
            <person name="Inagaki F."/>
            <person name="Takami H."/>
        </authorList>
    </citation>
    <scope>NUCLEOTIDE SEQUENCE</scope>
    <source>
        <strain evidence="1">Expedition CK06-06</strain>
    </source>
</reference>
<proteinExistence type="predicted"/>
<dbReference type="EMBL" id="BARW01036690">
    <property type="protein sequence ID" value="GAJ19819.1"/>
    <property type="molecule type" value="Genomic_DNA"/>
</dbReference>
<accession>X1UQQ1</accession>
<dbReference type="Gene3D" id="3.40.720.10">
    <property type="entry name" value="Alkaline Phosphatase, subunit A"/>
    <property type="match status" value="1"/>
</dbReference>
<dbReference type="AlphaFoldDB" id="X1UQQ1"/>